<dbReference type="AlphaFoldDB" id="A0AAV9FI17"/>
<dbReference type="Proteomes" id="UP001180020">
    <property type="component" value="Unassembled WGS sequence"/>
</dbReference>
<comment type="caution">
    <text evidence="1">The sequence shown here is derived from an EMBL/GenBank/DDBJ whole genome shotgun (WGS) entry which is preliminary data.</text>
</comment>
<organism evidence="1 2">
    <name type="scientific">Acorus calamus</name>
    <name type="common">Sweet flag</name>
    <dbReference type="NCBI Taxonomy" id="4465"/>
    <lineage>
        <taxon>Eukaryota</taxon>
        <taxon>Viridiplantae</taxon>
        <taxon>Streptophyta</taxon>
        <taxon>Embryophyta</taxon>
        <taxon>Tracheophyta</taxon>
        <taxon>Spermatophyta</taxon>
        <taxon>Magnoliopsida</taxon>
        <taxon>Liliopsida</taxon>
        <taxon>Acoraceae</taxon>
        <taxon>Acorus</taxon>
    </lineage>
</organism>
<gene>
    <name evidence="1" type="ORF">QJS10_CPA01g02202</name>
</gene>
<evidence type="ECO:0000313" key="2">
    <source>
        <dbReference type="Proteomes" id="UP001180020"/>
    </source>
</evidence>
<reference evidence="1" key="2">
    <citation type="submission" date="2023-06" db="EMBL/GenBank/DDBJ databases">
        <authorList>
            <person name="Ma L."/>
            <person name="Liu K.-W."/>
            <person name="Li Z."/>
            <person name="Hsiao Y.-Y."/>
            <person name="Qi Y."/>
            <person name="Fu T."/>
            <person name="Tang G."/>
            <person name="Zhang D."/>
            <person name="Sun W.-H."/>
            <person name="Liu D.-K."/>
            <person name="Li Y."/>
            <person name="Chen G.-Z."/>
            <person name="Liu X.-D."/>
            <person name="Liao X.-Y."/>
            <person name="Jiang Y.-T."/>
            <person name="Yu X."/>
            <person name="Hao Y."/>
            <person name="Huang J."/>
            <person name="Zhao X.-W."/>
            <person name="Ke S."/>
            <person name="Chen Y.-Y."/>
            <person name="Wu W.-L."/>
            <person name="Hsu J.-L."/>
            <person name="Lin Y.-F."/>
            <person name="Huang M.-D."/>
            <person name="Li C.-Y."/>
            <person name="Huang L."/>
            <person name="Wang Z.-W."/>
            <person name="Zhao X."/>
            <person name="Zhong W.-Y."/>
            <person name="Peng D.-H."/>
            <person name="Ahmad S."/>
            <person name="Lan S."/>
            <person name="Zhang J.-S."/>
            <person name="Tsai W.-C."/>
            <person name="Van De Peer Y."/>
            <person name="Liu Z.-J."/>
        </authorList>
    </citation>
    <scope>NUCLEOTIDE SEQUENCE</scope>
    <source>
        <strain evidence="1">CP</strain>
        <tissue evidence="1">Leaves</tissue>
    </source>
</reference>
<protein>
    <submittedName>
        <fullName evidence="1">Uncharacterized protein</fullName>
    </submittedName>
</protein>
<evidence type="ECO:0000313" key="1">
    <source>
        <dbReference type="EMBL" id="KAK1325392.1"/>
    </source>
</evidence>
<reference evidence="1" key="1">
    <citation type="journal article" date="2023" name="Nat. Commun.">
        <title>Diploid and tetraploid genomes of Acorus and the evolution of monocots.</title>
        <authorList>
            <person name="Ma L."/>
            <person name="Liu K.W."/>
            <person name="Li Z."/>
            <person name="Hsiao Y.Y."/>
            <person name="Qi Y."/>
            <person name="Fu T."/>
            <person name="Tang G.D."/>
            <person name="Zhang D."/>
            <person name="Sun W.H."/>
            <person name="Liu D.K."/>
            <person name="Li Y."/>
            <person name="Chen G.Z."/>
            <person name="Liu X.D."/>
            <person name="Liao X.Y."/>
            <person name="Jiang Y.T."/>
            <person name="Yu X."/>
            <person name="Hao Y."/>
            <person name="Huang J."/>
            <person name="Zhao X.W."/>
            <person name="Ke S."/>
            <person name="Chen Y.Y."/>
            <person name="Wu W.L."/>
            <person name="Hsu J.L."/>
            <person name="Lin Y.F."/>
            <person name="Huang M.D."/>
            <person name="Li C.Y."/>
            <person name="Huang L."/>
            <person name="Wang Z.W."/>
            <person name="Zhao X."/>
            <person name="Zhong W.Y."/>
            <person name="Peng D.H."/>
            <person name="Ahmad S."/>
            <person name="Lan S."/>
            <person name="Zhang J.S."/>
            <person name="Tsai W.C."/>
            <person name="Van de Peer Y."/>
            <person name="Liu Z.J."/>
        </authorList>
    </citation>
    <scope>NUCLEOTIDE SEQUENCE</scope>
    <source>
        <strain evidence="1">CP</strain>
    </source>
</reference>
<proteinExistence type="predicted"/>
<keyword evidence="2" id="KW-1185">Reference proteome</keyword>
<name>A0AAV9FI17_ACOCL</name>
<dbReference type="EMBL" id="JAUJYO010000001">
    <property type="protein sequence ID" value="KAK1325392.1"/>
    <property type="molecule type" value="Genomic_DNA"/>
</dbReference>
<sequence length="192" mass="21733">MSEGSGWDQFLRRAEEAAQRQLEDVVRGGLIEFGGRKLLHDAEYLNHDPLHRKAKALMVLISQQNSMMVVLNRVLIGFFLEFDARPIEKDDNSSPTQPWQEQSRQRWYYAGNPFVKYKEQDKARNSFIFRHEEISPIKTVASVVAITQECITCFRPAVSSSAVLMEAMPCTRGSHKPLQSLSRCSQVSGSGG</sequence>
<accession>A0AAV9FI17</accession>